<evidence type="ECO:0000256" key="2">
    <source>
        <dbReference type="ARBA" id="ARBA00022448"/>
    </source>
</evidence>
<feature type="transmembrane region" description="Helical" evidence="6">
    <location>
        <begin position="61"/>
        <end position="81"/>
    </location>
</feature>
<dbReference type="STRING" id="292459.STH2473"/>
<feature type="transmembrane region" description="Helical" evidence="6">
    <location>
        <begin position="231"/>
        <end position="253"/>
    </location>
</feature>
<dbReference type="GO" id="GO:0005886">
    <property type="term" value="C:plasma membrane"/>
    <property type="evidence" value="ECO:0007669"/>
    <property type="project" value="TreeGrafter"/>
</dbReference>
<feature type="transmembrane region" description="Helical" evidence="6">
    <location>
        <begin position="204"/>
        <end position="225"/>
    </location>
</feature>
<accession>Q67LI8</accession>
<evidence type="ECO:0000256" key="3">
    <source>
        <dbReference type="ARBA" id="ARBA00022692"/>
    </source>
</evidence>
<comment type="subcellular location">
    <subcellularLocation>
        <location evidence="1">Membrane</location>
        <topology evidence="1">Multi-pass membrane protein</topology>
    </subcellularLocation>
</comment>
<feature type="transmembrane region" description="Helical" evidence="6">
    <location>
        <begin position="456"/>
        <end position="475"/>
    </location>
</feature>
<evidence type="ECO:0000256" key="6">
    <source>
        <dbReference type="SAM" id="Phobius"/>
    </source>
</evidence>
<feature type="transmembrane region" description="Helical" evidence="6">
    <location>
        <begin position="354"/>
        <end position="375"/>
    </location>
</feature>
<dbReference type="PANTHER" id="PTHR28384">
    <property type="entry name" value="PROGRESSIVE ANKYLOSIS PROTEIN HOMOLOG"/>
    <property type="match status" value="1"/>
</dbReference>
<dbReference type="KEGG" id="sth:STH2473"/>
<organism evidence="7 8">
    <name type="scientific">Symbiobacterium thermophilum (strain DSM 24528 / JCM 14929 / IAM 14863 / T)</name>
    <dbReference type="NCBI Taxonomy" id="292459"/>
    <lineage>
        <taxon>Bacteria</taxon>
        <taxon>Bacillati</taxon>
        <taxon>Bacillota</taxon>
        <taxon>Clostridia</taxon>
        <taxon>Eubacteriales</taxon>
        <taxon>Symbiobacteriaceae</taxon>
        <taxon>Symbiobacterium</taxon>
    </lineage>
</organism>
<protein>
    <submittedName>
        <fullName evidence="7">Uncharacterized protein</fullName>
    </submittedName>
</protein>
<dbReference type="EMBL" id="AP006840">
    <property type="protein sequence ID" value="BAD41458.1"/>
    <property type="molecule type" value="Genomic_DNA"/>
</dbReference>
<feature type="transmembrane region" description="Helical" evidence="6">
    <location>
        <begin position="174"/>
        <end position="192"/>
    </location>
</feature>
<keyword evidence="8" id="KW-1185">Reference proteome</keyword>
<dbReference type="GO" id="GO:0005315">
    <property type="term" value="F:phosphate transmembrane transporter activity"/>
    <property type="evidence" value="ECO:0007669"/>
    <property type="project" value="InterPro"/>
</dbReference>
<dbReference type="Proteomes" id="UP000000417">
    <property type="component" value="Chromosome"/>
</dbReference>
<dbReference type="AlphaFoldDB" id="Q67LI8"/>
<dbReference type="eggNOG" id="COG0534">
    <property type="taxonomic scope" value="Bacteria"/>
</dbReference>
<dbReference type="GO" id="GO:0030504">
    <property type="term" value="F:inorganic diphosphate transmembrane transporter activity"/>
    <property type="evidence" value="ECO:0007669"/>
    <property type="project" value="TreeGrafter"/>
</dbReference>
<name>Q67LI8_SYMTH</name>
<dbReference type="GO" id="GO:0035435">
    <property type="term" value="P:phosphate ion transmembrane transport"/>
    <property type="evidence" value="ECO:0007669"/>
    <property type="project" value="InterPro"/>
</dbReference>
<keyword evidence="4 6" id="KW-1133">Transmembrane helix</keyword>
<gene>
    <name evidence="7" type="ordered locus">STH2473</name>
</gene>
<feature type="transmembrane region" description="Helical" evidence="6">
    <location>
        <begin position="320"/>
        <end position="342"/>
    </location>
</feature>
<dbReference type="PANTHER" id="PTHR28384:SF1">
    <property type="entry name" value="PROGRESSIVE ANKYLOSIS PROTEIN HOMOLOG"/>
    <property type="match status" value="1"/>
</dbReference>
<feature type="transmembrane region" description="Helical" evidence="6">
    <location>
        <begin position="135"/>
        <end position="154"/>
    </location>
</feature>
<keyword evidence="5 6" id="KW-0472">Membrane</keyword>
<keyword evidence="3 6" id="KW-0812">Transmembrane</keyword>
<feature type="transmembrane region" description="Helical" evidence="6">
    <location>
        <begin position="395"/>
        <end position="415"/>
    </location>
</feature>
<dbReference type="InterPro" id="IPR009887">
    <property type="entry name" value="ANKH"/>
</dbReference>
<evidence type="ECO:0000256" key="4">
    <source>
        <dbReference type="ARBA" id="ARBA00022989"/>
    </source>
</evidence>
<feature type="transmembrane region" description="Helical" evidence="6">
    <location>
        <begin position="427"/>
        <end position="450"/>
    </location>
</feature>
<dbReference type="HOGENOM" id="CLU_043807_0_0_9"/>
<proteinExistence type="predicted"/>
<evidence type="ECO:0000313" key="7">
    <source>
        <dbReference type="EMBL" id="BAD41458.1"/>
    </source>
</evidence>
<sequence length="488" mass="52356">MPRRRGRWRPGRRGLDVPALQGTILVVDSRDRRDIAALTSTTESRRSAASGTLTYGTILRLFLPLSLSDVIMVIAGPILTIGLTKLANPEISLAAYAVANNVAILLESPIIMLLHASNLLSRYRETYQPLRHFMLWANALLTALYALLAFTPAYDLIFRTLLGQPDAIAAAARPAFQVQLLWPAAIGWRRFYQGILIQHKRSSVVAYAGFARIGSLALVTALGVMGRAHGATLAGLALVVSVIVEAAAVTWLARPVLQAGVTDPHAEAPDWAPRTVGQIALWYWPLAMTQILVSVVRPLLSGGIARSVDPELGLAAWPVAWSTILMVANAVRMVQQVALTLLQDRRSYLMLRRFTLTIGAVACCVMALLAVTPLGRGYMEWVLGLKGGLASVADAALPALGFGVVFPFYVALQNWLQALLIKDGRTLVVNAGAIAGGAVTLAAVYAGALIWRLPGAVLGIVSLLCGAAVELVVLVRASRPQRQAWLAR</sequence>
<keyword evidence="2" id="KW-0813">Transport</keyword>
<reference evidence="7 8" key="1">
    <citation type="journal article" date="2004" name="Nucleic Acids Res.">
        <title>Genome sequence of Symbiobacterium thermophilum, an uncultivable bacterium that depends on microbial commensalism.</title>
        <authorList>
            <person name="Ueda K."/>
            <person name="Yamashita A."/>
            <person name="Ishikawa J."/>
            <person name="Shimada M."/>
            <person name="Watsuji T."/>
            <person name="Morimura K."/>
            <person name="Ikeda H."/>
            <person name="Hattori M."/>
            <person name="Beppu T."/>
        </authorList>
    </citation>
    <scope>NUCLEOTIDE SEQUENCE [LARGE SCALE GENOMIC DNA]</scope>
    <source>
        <strain evidence="8">T / IAM 14863</strain>
    </source>
</reference>
<evidence type="ECO:0000256" key="1">
    <source>
        <dbReference type="ARBA" id="ARBA00004141"/>
    </source>
</evidence>
<evidence type="ECO:0000313" key="8">
    <source>
        <dbReference type="Proteomes" id="UP000000417"/>
    </source>
</evidence>
<feature type="transmembrane region" description="Helical" evidence="6">
    <location>
        <begin position="93"/>
        <end position="114"/>
    </location>
</feature>
<evidence type="ECO:0000256" key="5">
    <source>
        <dbReference type="ARBA" id="ARBA00023136"/>
    </source>
</evidence>
<feature type="transmembrane region" description="Helical" evidence="6">
    <location>
        <begin position="281"/>
        <end position="300"/>
    </location>
</feature>